<name>A0A3M7RKW6_BRAPC</name>
<keyword evidence="6" id="KW-1185">Reference proteome</keyword>
<evidence type="ECO:0000313" key="6">
    <source>
        <dbReference type="Proteomes" id="UP000276133"/>
    </source>
</evidence>
<dbReference type="Proteomes" id="UP000276133">
    <property type="component" value="Unassembled WGS sequence"/>
</dbReference>
<keyword evidence="3" id="KW-0547">Nucleotide-binding</keyword>
<dbReference type="GO" id="GO:0005874">
    <property type="term" value="C:microtubule"/>
    <property type="evidence" value="ECO:0007669"/>
    <property type="project" value="UniProtKB-KW"/>
</dbReference>
<dbReference type="SUPFAM" id="SSF55307">
    <property type="entry name" value="Tubulin C-terminal domain-like"/>
    <property type="match status" value="1"/>
</dbReference>
<gene>
    <name evidence="5" type="ORF">BpHYR1_036719</name>
</gene>
<sequence>MLFHNTSLKIWENLKYHKNILNYQRALCIANAEAWARLDHKFVMVYAKIAILHCFLGNEDICFSEARKYLAALNKDYESPRLDPVDYDFQSYDEEY</sequence>
<reference evidence="5 6" key="1">
    <citation type="journal article" date="2018" name="Sci. Rep.">
        <title>Genomic signatures of local adaptation to the degree of environmental predictability in rotifers.</title>
        <authorList>
            <person name="Franch-Gras L."/>
            <person name="Hahn C."/>
            <person name="Garcia-Roger E.M."/>
            <person name="Carmona M.J."/>
            <person name="Serra M."/>
            <person name="Gomez A."/>
        </authorList>
    </citation>
    <scope>NUCLEOTIDE SEQUENCE [LARGE SCALE GENOMIC DNA]</scope>
    <source>
        <strain evidence="5">HYR1</strain>
    </source>
</reference>
<keyword evidence="2" id="KW-0493">Microtubule</keyword>
<dbReference type="GO" id="GO:0005525">
    <property type="term" value="F:GTP binding"/>
    <property type="evidence" value="ECO:0007669"/>
    <property type="project" value="UniProtKB-KW"/>
</dbReference>
<comment type="similarity">
    <text evidence="1">Belongs to the tubulin family.</text>
</comment>
<evidence type="ECO:0000256" key="4">
    <source>
        <dbReference type="ARBA" id="ARBA00023134"/>
    </source>
</evidence>
<evidence type="ECO:0000256" key="2">
    <source>
        <dbReference type="ARBA" id="ARBA00022701"/>
    </source>
</evidence>
<evidence type="ECO:0000256" key="3">
    <source>
        <dbReference type="ARBA" id="ARBA00022741"/>
    </source>
</evidence>
<keyword evidence="4" id="KW-0342">GTP-binding</keyword>
<comment type="caution">
    <text evidence="5">The sequence shown here is derived from an EMBL/GenBank/DDBJ whole genome shotgun (WGS) entry which is preliminary data.</text>
</comment>
<evidence type="ECO:0000256" key="1">
    <source>
        <dbReference type="ARBA" id="ARBA00009636"/>
    </source>
</evidence>
<organism evidence="5 6">
    <name type="scientific">Brachionus plicatilis</name>
    <name type="common">Marine rotifer</name>
    <name type="synonym">Brachionus muelleri</name>
    <dbReference type="NCBI Taxonomy" id="10195"/>
    <lineage>
        <taxon>Eukaryota</taxon>
        <taxon>Metazoa</taxon>
        <taxon>Spiralia</taxon>
        <taxon>Gnathifera</taxon>
        <taxon>Rotifera</taxon>
        <taxon>Eurotatoria</taxon>
        <taxon>Monogononta</taxon>
        <taxon>Pseudotrocha</taxon>
        <taxon>Ploima</taxon>
        <taxon>Brachionidae</taxon>
        <taxon>Brachionus</taxon>
    </lineage>
</organism>
<proteinExistence type="inferred from homology"/>
<dbReference type="InterPro" id="IPR023123">
    <property type="entry name" value="Tubulin_C"/>
</dbReference>
<evidence type="ECO:0000313" key="5">
    <source>
        <dbReference type="EMBL" id="RNA24119.1"/>
    </source>
</evidence>
<dbReference type="OrthoDB" id="6073114at2759"/>
<protein>
    <submittedName>
        <fullName evidence="5">Tubulin alpha-1 chain-like</fullName>
    </submittedName>
</protein>
<dbReference type="STRING" id="10195.A0A3M7RKW6"/>
<dbReference type="EMBL" id="REGN01003167">
    <property type="protein sequence ID" value="RNA24119.1"/>
    <property type="molecule type" value="Genomic_DNA"/>
</dbReference>
<accession>A0A3M7RKW6</accession>
<dbReference type="InterPro" id="IPR008280">
    <property type="entry name" value="Tub_FtsZ_C"/>
</dbReference>
<dbReference type="Gene3D" id="1.10.287.600">
    <property type="entry name" value="Helix hairpin bin"/>
    <property type="match status" value="1"/>
</dbReference>
<dbReference type="AlphaFoldDB" id="A0A3M7RKW6"/>